<accession>E4XET7</accession>
<dbReference type="InterPro" id="IPR036116">
    <property type="entry name" value="FN3_sf"/>
</dbReference>
<gene>
    <name evidence="8" type="ORF">GSOID_T00008618001</name>
</gene>
<dbReference type="PRINTS" id="PR00014">
    <property type="entry name" value="FNTYPEIII"/>
</dbReference>
<dbReference type="Proteomes" id="UP000001307">
    <property type="component" value="Unassembled WGS sequence"/>
</dbReference>
<evidence type="ECO:0000256" key="5">
    <source>
        <dbReference type="SAM" id="MobiDB-lite"/>
    </source>
</evidence>
<dbReference type="EMBL" id="FN653042">
    <property type="protein sequence ID" value="CBY19475.1"/>
    <property type="molecule type" value="Genomic_DNA"/>
</dbReference>
<evidence type="ECO:0000256" key="3">
    <source>
        <dbReference type="ARBA" id="ARBA00023319"/>
    </source>
</evidence>
<dbReference type="GO" id="GO:0045214">
    <property type="term" value="P:sarcomere organization"/>
    <property type="evidence" value="ECO:0007669"/>
    <property type="project" value="TreeGrafter"/>
</dbReference>
<feature type="domain" description="Fibronectin type-III" evidence="7">
    <location>
        <begin position="581"/>
        <end position="677"/>
    </location>
</feature>
<organism evidence="8">
    <name type="scientific">Oikopleura dioica</name>
    <name type="common">Tunicate</name>
    <dbReference type="NCBI Taxonomy" id="34765"/>
    <lineage>
        <taxon>Eukaryota</taxon>
        <taxon>Metazoa</taxon>
        <taxon>Chordata</taxon>
        <taxon>Tunicata</taxon>
        <taxon>Appendicularia</taxon>
        <taxon>Copelata</taxon>
        <taxon>Oikopleuridae</taxon>
        <taxon>Oikopleura</taxon>
    </lineage>
</organism>
<dbReference type="FunFam" id="2.60.40.10:FF:000084">
    <property type="entry name" value="Myosin binding protein C, slow type"/>
    <property type="match status" value="1"/>
</dbReference>
<dbReference type="Gene3D" id="2.60.40.10">
    <property type="entry name" value="Immunoglobulins"/>
    <property type="match status" value="10"/>
</dbReference>
<dbReference type="InterPro" id="IPR050964">
    <property type="entry name" value="Striated_Muscle_Regulatory"/>
</dbReference>
<dbReference type="InterPro" id="IPR007110">
    <property type="entry name" value="Ig-like_dom"/>
</dbReference>
<dbReference type="PROSITE" id="PS50835">
    <property type="entry name" value="IG_LIKE"/>
    <property type="match status" value="5"/>
</dbReference>
<protein>
    <submittedName>
        <fullName evidence="8">Uncharacterized protein</fullName>
    </submittedName>
</protein>
<dbReference type="CDD" id="cd00063">
    <property type="entry name" value="FN3"/>
    <property type="match status" value="3"/>
</dbReference>
<dbReference type="SUPFAM" id="SSF48726">
    <property type="entry name" value="Immunoglobulin"/>
    <property type="match status" value="7"/>
</dbReference>
<dbReference type="InterPro" id="IPR003961">
    <property type="entry name" value="FN3_dom"/>
</dbReference>
<keyword evidence="2" id="KW-1015">Disulfide bond</keyword>
<feature type="domain" description="Ig-like" evidence="6">
    <location>
        <begin position="380"/>
        <end position="465"/>
    </location>
</feature>
<dbReference type="PROSITE" id="PS50853">
    <property type="entry name" value="FN3"/>
    <property type="match status" value="3"/>
</dbReference>
<feature type="domain" description="Ig-like" evidence="6">
    <location>
        <begin position="1003"/>
        <end position="1093"/>
    </location>
</feature>
<dbReference type="FunCoup" id="E4XET7">
    <property type="interactions" value="3"/>
</dbReference>
<dbReference type="SUPFAM" id="SSF49265">
    <property type="entry name" value="Fibronectin type III"/>
    <property type="match status" value="2"/>
</dbReference>
<evidence type="ECO:0000313" key="8">
    <source>
        <dbReference type="EMBL" id="CBY19475.1"/>
    </source>
</evidence>
<feature type="domain" description="Ig-like" evidence="6">
    <location>
        <begin position="219"/>
        <end position="276"/>
    </location>
</feature>
<keyword evidence="9" id="KW-1185">Reference proteome</keyword>
<feature type="domain" description="Ig-like" evidence="6">
    <location>
        <begin position="791"/>
        <end position="875"/>
    </location>
</feature>
<evidence type="ECO:0000313" key="9">
    <source>
        <dbReference type="Proteomes" id="UP000001307"/>
    </source>
</evidence>
<comment type="similarity">
    <text evidence="4">Belongs to the immunoglobulin superfamily. MyBP family.</text>
</comment>
<reference evidence="8" key="1">
    <citation type="journal article" date="2010" name="Science">
        <title>Plasticity of animal genome architecture unmasked by rapid evolution of a pelagic tunicate.</title>
        <authorList>
            <person name="Denoeud F."/>
            <person name="Henriet S."/>
            <person name="Mungpakdee S."/>
            <person name="Aury J.M."/>
            <person name="Da Silva C."/>
            <person name="Brinkmann H."/>
            <person name="Mikhaleva J."/>
            <person name="Olsen L.C."/>
            <person name="Jubin C."/>
            <person name="Canestro C."/>
            <person name="Bouquet J.M."/>
            <person name="Danks G."/>
            <person name="Poulain J."/>
            <person name="Campsteijn C."/>
            <person name="Adamski M."/>
            <person name="Cross I."/>
            <person name="Yadetie F."/>
            <person name="Muffato M."/>
            <person name="Louis A."/>
            <person name="Butcher S."/>
            <person name="Tsagkogeorga G."/>
            <person name="Konrad A."/>
            <person name="Singh S."/>
            <person name="Jensen M.F."/>
            <person name="Cong E.H."/>
            <person name="Eikeseth-Otteraa H."/>
            <person name="Noel B."/>
            <person name="Anthouard V."/>
            <person name="Porcel B.M."/>
            <person name="Kachouri-Lafond R."/>
            <person name="Nishino A."/>
            <person name="Ugolini M."/>
            <person name="Chourrout P."/>
            <person name="Nishida H."/>
            <person name="Aasland R."/>
            <person name="Huzurbazar S."/>
            <person name="Westhof E."/>
            <person name="Delsuc F."/>
            <person name="Lehrach H."/>
            <person name="Reinhardt R."/>
            <person name="Weissenbach J."/>
            <person name="Roy S.W."/>
            <person name="Artiguenave F."/>
            <person name="Postlethwait J.H."/>
            <person name="Manak J.R."/>
            <person name="Thompson E.M."/>
            <person name="Jaillon O."/>
            <person name="Du Pasquier L."/>
            <person name="Boudinot P."/>
            <person name="Liberles D.A."/>
            <person name="Volff J.N."/>
            <person name="Philippe H."/>
            <person name="Lenhard B."/>
            <person name="Roest Crollius H."/>
            <person name="Wincker P."/>
            <person name="Chourrout D."/>
        </authorList>
    </citation>
    <scope>NUCLEOTIDE SEQUENCE [LARGE SCALE GENOMIC DNA]</scope>
</reference>
<dbReference type="InterPro" id="IPR013783">
    <property type="entry name" value="Ig-like_fold"/>
</dbReference>
<sequence length="1101" mass="122873">MSEEIAVEAPVESEVPPAEVESAPADDRDPSGTWRIIENPKKIQTSEGEDVSITIVLGKGEILNKPRVVWIKGKWNEITKGDRYNMETSQSIGKIEAKMTFKAPKMSDSGLYTIRIFSRTEKVEDTFNLQVGPFDGNQKKIVIGKARKSVQIEQENMDVDFRARLKKSAAPRDHEKISFKYGISDLRGMLRRLADTKKNNKKGNMFAMRLNDTAAYQVGDKIVLECTLVNETHSVRWFQNGREITSNKRVQCSAKGAVRTCTIDSCAITDDSSIYCLCGDERTQCEVFVRAPPVTIVSGFEDLAVTDGEEAVFHATISAENGRYKILKDGIELQRTELVRMKKQGCEVTLTLPAANLDDAGFYQIQTNGDESFAELLVEKKIVEFKSGFTDCKVNFNESAEFKCEVSERDAVGKWFKDGKEVEASDRIEIRDIGCIRKIIINNVQPEDQGEYEYRVDGKKPVKMSACLEAVEVVIEKKKEAPKLFLSQSASKEITVKVGGVVSFDFGITGDPKPKVEWLFNGDPLSEDGKRMQIVEDGDKTSLKINSAKRSDTGLYCIRVTSEAGEDNHEMLIKVIDLPGPPGKPVISDLNDESCRVDWTPPLDDGDCASRGYIVERKKIKAQRWIRLNGEFTNYHNYLVRRLVDGNTYQVRITAVNECGTGLPSEPSDAFTPIAPTSEVTSFRLGRLTDTSIELNWRQPADVGAAGVGGYLIQQQILPGQMGKANAEDAREDAWVDAKDKLLSAQTITINLDALDTGKNYYFRICTVNAAGKSKWVHVGPICCAESIEDPQIVLPRALKKRVTVPVGQKIHLNVPIQGKPKPAIIWNKINMVEIPSLATVRNADGSSILHIRESERSDSGIYLVTVKVGDNEVSARIDVAVVDVPSKVIKPTIKEIIGTAVCLEWKAPKDDGNTEIIGYTVEKRTKRHGADGDWYICHDKVRHKQCQVQDLIVGNEYQFRIRAFNEVGIGPEAITKNFANITKEALTFNRFLPEHKERFYAPEFTTILNKRNLVVGFNAMLHCAVKALPPAKITWFKNKMPLPDVGKYIQKDEIGVVQLELMRAKTSDTGTYTVVAENCHGKATLESYVIVREPSERLHE</sequence>
<dbReference type="InterPro" id="IPR013098">
    <property type="entry name" value="Ig_I-set"/>
</dbReference>
<name>E4XET7_OIKDI</name>
<dbReference type="FunFam" id="2.60.40.10:FF:000032">
    <property type="entry name" value="palladin isoform X1"/>
    <property type="match status" value="1"/>
</dbReference>
<keyword evidence="3" id="KW-0393">Immunoglobulin domain</keyword>
<dbReference type="InterPro" id="IPR003598">
    <property type="entry name" value="Ig_sub2"/>
</dbReference>
<feature type="region of interest" description="Disordered" evidence="5">
    <location>
        <begin position="1"/>
        <end position="34"/>
    </location>
</feature>
<evidence type="ECO:0000256" key="1">
    <source>
        <dbReference type="ARBA" id="ARBA00022737"/>
    </source>
</evidence>
<dbReference type="SMART" id="SM00409">
    <property type="entry name" value="IG"/>
    <property type="match status" value="7"/>
</dbReference>
<feature type="domain" description="Fibronectin type-III" evidence="7">
    <location>
        <begin position="679"/>
        <end position="787"/>
    </location>
</feature>
<dbReference type="SMART" id="SM00408">
    <property type="entry name" value="IGc2"/>
    <property type="match status" value="4"/>
</dbReference>
<dbReference type="InterPro" id="IPR040849">
    <property type="entry name" value="MyBP-C_THB"/>
</dbReference>
<dbReference type="PANTHER" id="PTHR13817">
    <property type="entry name" value="TITIN"/>
    <property type="match status" value="1"/>
</dbReference>
<feature type="compositionally biased region" description="Low complexity" evidence="5">
    <location>
        <begin position="7"/>
        <end position="23"/>
    </location>
</feature>
<feature type="domain" description="Fibronectin type-III" evidence="7">
    <location>
        <begin position="885"/>
        <end position="986"/>
    </location>
</feature>
<dbReference type="GO" id="GO:0031430">
    <property type="term" value="C:M band"/>
    <property type="evidence" value="ECO:0007669"/>
    <property type="project" value="TreeGrafter"/>
</dbReference>
<dbReference type="FunFam" id="2.60.40.10:FF:000031">
    <property type="entry name" value="Myosin-binding protein C, slow type"/>
    <property type="match status" value="2"/>
</dbReference>
<dbReference type="InParanoid" id="E4XET7"/>
<dbReference type="AlphaFoldDB" id="E4XET7"/>
<proteinExistence type="inferred from homology"/>
<evidence type="ECO:0000256" key="2">
    <source>
        <dbReference type="ARBA" id="ARBA00023157"/>
    </source>
</evidence>
<dbReference type="CDD" id="cd00096">
    <property type="entry name" value="Ig"/>
    <property type="match status" value="1"/>
</dbReference>
<dbReference type="Pfam" id="PF18362">
    <property type="entry name" value="THB"/>
    <property type="match status" value="1"/>
</dbReference>
<keyword evidence="1" id="KW-0677">Repeat</keyword>
<evidence type="ECO:0000259" key="7">
    <source>
        <dbReference type="PROSITE" id="PS50853"/>
    </source>
</evidence>
<dbReference type="InterPro" id="IPR036179">
    <property type="entry name" value="Ig-like_dom_sf"/>
</dbReference>
<dbReference type="OrthoDB" id="6107607at2759"/>
<dbReference type="PANTHER" id="PTHR13817:SF168">
    <property type="match status" value="1"/>
</dbReference>
<evidence type="ECO:0000256" key="4">
    <source>
        <dbReference type="ARBA" id="ARBA00038352"/>
    </source>
</evidence>
<dbReference type="Pfam" id="PF00041">
    <property type="entry name" value="fn3"/>
    <property type="match status" value="2"/>
</dbReference>
<dbReference type="FunFam" id="2.60.40.10:FF:000062">
    <property type="entry name" value="Myosin-binding protein C, slow type"/>
    <property type="match status" value="1"/>
</dbReference>
<dbReference type="Pfam" id="PF07679">
    <property type="entry name" value="I-set"/>
    <property type="match status" value="6"/>
</dbReference>
<evidence type="ECO:0000259" key="6">
    <source>
        <dbReference type="PROSITE" id="PS50835"/>
    </source>
</evidence>
<dbReference type="SMART" id="SM00060">
    <property type="entry name" value="FN3"/>
    <property type="match status" value="3"/>
</dbReference>
<feature type="domain" description="Ig-like" evidence="6">
    <location>
        <begin position="482"/>
        <end position="574"/>
    </location>
</feature>
<dbReference type="InterPro" id="IPR003599">
    <property type="entry name" value="Ig_sub"/>
</dbReference>